<gene>
    <name evidence="9" type="ORF">M998_1099</name>
</gene>
<evidence type="ECO:0000256" key="3">
    <source>
        <dbReference type="ARBA" id="ARBA00022448"/>
    </source>
</evidence>
<evidence type="ECO:0000256" key="2">
    <source>
        <dbReference type="ARBA" id="ARBA00010145"/>
    </source>
</evidence>
<dbReference type="Proteomes" id="UP000078224">
    <property type="component" value="Unassembled WGS sequence"/>
</dbReference>
<sequence length="310" mass="34673">MLQDYSHILVLFLIVGIGFLLGRIKWFNDNSNNAMTKLLLNITLPLTLILSITHDFSKQEFLELLPNIILPFSTILVLMFISFITALLIKLPKNDRGLFIGLCSMSSTIFFGIPVTLAVYGSHQLPYALMTYIAQTILYWTLGIYLLNNDNNAEKFNLADTIKNIFTPPLVAFIIGVVLLLNHIEIPSFLSSFAHYLSGMTAPIAMLIIGTIIYITGFKTLKITPYIVVIIIFRFVITPAVVLLLGNLLSMPLMMIKITILVCSLPIPNTTVILASKYKADVTLATQSLTFSIAFYLLYIPIILLLIHKI</sequence>
<feature type="transmembrane region" description="Helical" evidence="8">
    <location>
        <begin position="68"/>
        <end position="89"/>
    </location>
</feature>
<keyword evidence="3" id="KW-0813">Transport</keyword>
<evidence type="ECO:0000256" key="1">
    <source>
        <dbReference type="ARBA" id="ARBA00004651"/>
    </source>
</evidence>
<dbReference type="InterPro" id="IPR038770">
    <property type="entry name" value="Na+/solute_symporter_sf"/>
</dbReference>
<keyword evidence="5 8" id="KW-0812">Transmembrane</keyword>
<accession>A0A1B7JZT2</accession>
<evidence type="ECO:0000313" key="10">
    <source>
        <dbReference type="Proteomes" id="UP000078224"/>
    </source>
</evidence>
<protein>
    <submittedName>
        <fullName evidence="9">Malate permease</fullName>
    </submittedName>
</protein>
<name>A0A1B7JZT2_9GAMM</name>
<dbReference type="PANTHER" id="PTHR36838:SF1">
    <property type="entry name" value="SLR1864 PROTEIN"/>
    <property type="match status" value="1"/>
</dbReference>
<feature type="transmembrane region" description="Helical" evidence="8">
    <location>
        <begin position="6"/>
        <end position="26"/>
    </location>
</feature>
<reference evidence="9 10" key="1">
    <citation type="submission" date="2016-04" db="EMBL/GenBank/DDBJ databases">
        <title>ATOL: Assembling a taxonomically balanced genome-scale reconstruction of the evolutionary history of the Enterobacteriaceae.</title>
        <authorList>
            <person name="Plunkett G.III."/>
            <person name="Neeno-Eckwall E.C."/>
            <person name="Glasner J.D."/>
            <person name="Perna N.T."/>
        </authorList>
    </citation>
    <scope>NUCLEOTIDE SEQUENCE [LARGE SCALE GENOMIC DNA]</scope>
    <source>
        <strain evidence="9 10">ATCC 35613</strain>
    </source>
</reference>
<dbReference type="AlphaFoldDB" id="A0A1B7JZT2"/>
<dbReference type="Pfam" id="PF03547">
    <property type="entry name" value="Mem_trans"/>
    <property type="match status" value="1"/>
</dbReference>
<evidence type="ECO:0000256" key="5">
    <source>
        <dbReference type="ARBA" id="ARBA00022692"/>
    </source>
</evidence>
<keyword evidence="10" id="KW-1185">Reference proteome</keyword>
<evidence type="ECO:0000256" key="8">
    <source>
        <dbReference type="SAM" id="Phobius"/>
    </source>
</evidence>
<dbReference type="PANTHER" id="PTHR36838">
    <property type="entry name" value="AUXIN EFFLUX CARRIER FAMILY PROTEIN"/>
    <property type="match status" value="1"/>
</dbReference>
<feature type="transmembrane region" description="Helical" evidence="8">
    <location>
        <begin position="255"/>
        <end position="276"/>
    </location>
</feature>
<dbReference type="EMBL" id="LXEW01000016">
    <property type="protein sequence ID" value="OAT53411.1"/>
    <property type="molecule type" value="Genomic_DNA"/>
</dbReference>
<feature type="transmembrane region" description="Helical" evidence="8">
    <location>
        <begin position="38"/>
        <end position="56"/>
    </location>
</feature>
<evidence type="ECO:0000256" key="4">
    <source>
        <dbReference type="ARBA" id="ARBA00022475"/>
    </source>
</evidence>
<dbReference type="GO" id="GO:0005886">
    <property type="term" value="C:plasma membrane"/>
    <property type="evidence" value="ECO:0007669"/>
    <property type="project" value="UniProtKB-SubCell"/>
</dbReference>
<evidence type="ECO:0000313" key="9">
    <source>
        <dbReference type="EMBL" id="OAT53411.1"/>
    </source>
</evidence>
<dbReference type="OrthoDB" id="9810457at2"/>
<feature type="transmembrane region" description="Helical" evidence="8">
    <location>
        <begin position="98"/>
        <end position="121"/>
    </location>
</feature>
<feature type="transmembrane region" description="Helical" evidence="8">
    <location>
        <begin position="227"/>
        <end position="249"/>
    </location>
</feature>
<dbReference type="PATRIC" id="fig|1354272.4.peg.1122"/>
<dbReference type="RefSeq" id="WP_068907951.1">
    <property type="nucleotide sequence ID" value="NZ_LXEW01000016.1"/>
</dbReference>
<feature type="transmembrane region" description="Helical" evidence="8">
    <location>
        <begin position="166"/>
        <end position="184"/>
    </location>
</feature>
<feature type="transmembrane region" description="Helical" evidence="8">
    <location>
        <begin position="196"/>
        <end position="215"/>
    </location>
</feature>
<dbReference type="GO" id="GO:0055085">
    <property type="term" value="P:transmembrane transport"/>
    <property type="evidence" value="ECO:0007669"/>
    <property type="project" value="InterPro"/>
</dbReference>
<evidence type="ECO:0000256" key="6">
    <source>
        <dbReference type="ARBA" id="ARBA00022989"/>
    </source>
</evidence>
<keyword evidence="4" id="KW-1003">Cell membrane</keyword>
<comment type="caution">
    <text evidence="9">The sequence shown here is derived from an EMBL/GenBank/DDBJ whole genome shotgun (WGS) entry which is preliminary data.</text>
</comment>
<dbReference type="InterPro" id="IPR004776">
    <property type="entry name" value="Mem_transp_PIN-like"/>
</dbReference>
<comment type="subcellular location">
    <subcellularLocation>
        <location evidence="1">Cell membrane</location>
        <topology evidence="1">Multi-pass membrane protein</topology>
    </subcellularLocation>
</comment>
<keyword evidence="6 8" id="KW-1133">Transmembrane helix</keyword>
<evidence type="ECO:0000256" key="7">
    <source>
        <dbReference type="ARBA" id="ARBA00023136"/>
    </source>
</evidence>
<comment type="similarity">
    <text evidence="2">Belongs to the auxin efflux carrier (TC 2.A.69) family.</text>
</comment>
<keyword evidence="7 8" id="KW-0472">Membrane</keyword>
<feature type="transmembrane region" description="Helical" evidence="8">
    <location>
        <begin position="127"/>
        <end position="146"/>
    </location>
</feature>
<feature type="transmembrane region" description="Helical" evidence="8">
    <location>
        <begin position="288"/>
        <end position="307"/>
    </location>
</feature>
<dbReference type="Gene3D" id="1.20.1530.20">
    <property type="match status" value="1"/>
</dbReference>
<organism evidence="9 10">
    <name type="scientific">Providencia heimbachae ATCC 35613</name>
    <dbReference type="NCBI Taxonomy" id="1354272"/>
    <lineage>
        <taxon>Bacteria</taxon>
        <taxon>Pseudomonadati</taxon>
        <taxon>Pseudomonadota</taxon>
        <taxon>Gammaproteobacteria</taxon>
        <taxon>Enterobacterales</taxon>
        <taxon>Morganellaceae</taxon>
        <taxon>Providencia</taxon>
    </lineage>
</organism>
<proteinExistence type="inferred from homology"/>